<sequence length="403" mass="44899">MKLDGELAFCHSNIDLEPENQSFEFDDSDLESAGCKSGDWKVKKNENKIPIDLERNEGDSEADFKDFVEPIPHPSHDVESFENSSNAVISDPPKETESLENSSDIYTDKRVTEYVPGFTVCYKESDYHMIKDICIDEGVPAKDKILFENSADEVKFLPSESKEDEELMKDNIKISVPFPATEETDKVSANHCDSKVLIQRDNEEAAEKPDDNAHKEMVLPGDKILLQDLLDREKSRPSIDKGEGIEHNNEQVSGEPQELRNKIEEAVLASPSKGDSKPENGSIPCEFDPSACSKQDCDQVGGCKCGEPQNMPVPANGQLDRQSLGESSFSAIGAVSSRISYSGPVPYSGSISLRSDSSTTSTRSFAFPIMQSEWNSSPVRMAKADRRHYRKHRGWRQGLCCRF</sequence>
<evidence type="ECO:0000313" key="1">
    <source>
        <dbReference type="EMBL" id="KAI4314050.1"/>
    </source>
</evidence>
<keyword evidence="2" id="KW-1185">Reference proteome</keyword>
<evidence type="ECO:0000313" key="2">
    <source>
        <dbReference type="Proteomes" id="UP000828941"/>
    </source>
</evidence>
<gene>
    <name evidence="1" type="ORF">L6164_026993</name>
</gene>
<dbReference type="EMBL" id="CM039436">
    <property type="protein sequence ID" value="KAI4314050.1"/>
    <property type="molecule type" value="Genomic_DNA"/>
</dbReference>
<dbReference type="Proteomes" id="UP000828941">
    <property type="component" value="Chromosome 11"/>
</dbReference>
<accession>A0ACB9LRK9</accession>
<protein>
    <submittedName>
        <fullName evidence="1">Uncharacterized protein</fullName>
    </submittedName>
</protein>
<organism evidence="1 2">
    <name type="scientific">Bauhinia variegata</name>
    <name type="common">Purple orchid tree</name>
    <name type="synonym">Phanera variegata</name>
    <dbReference type="NCBI Taxonomy" id="167791"/>
    <lineage>
        <taxon>Eukaryota</taxon>
        <taxon>Viridiplantae</taxon>
        <taxon>Streptophyta</taxon>
        <taxon>Embryophyta</taxon>
        <taxon>Tracheophyta</taxon>
        <taxon>Spermatophyta</taxon>
        <taxon>Magnoliopsida</taxon>
        <taxon>eudicotyledons</taxon>
        <taxon>Gunneridae</taxon>
        <taxon>Pentapetalae</taxon>
        <taxon>rosids</taxon>
        <taxon>fabids</taxon>
        <taxon>Fabales</taxon>
        <taxon>Fabaceae</taxon>
        <taxon>Cercidoideae</taxon>
        <taxon>Cercideae</taxon>
        <taxon>Bauhiniinae</taxon>
        <taxon>Bauhinia</taxon>
    </lineage>
</organism>
<name>A0ACB9LRK9_BAUVA</name>
<comment type="caution">
    <text evidence="1">The sequence shown here is derived from an EMBL/GenBank/DDBJ whole genome shotgun (WGS) entry which is preliminary data.</text>
</comment>
<reference evidence="1 2" key="1">
    <citation type="journal article" date="2022" name="DNA Res.">
        <title>Chromosomal-level genome assembly of the orchid tree Bauhinia variegata (Leguminosae; Cercidoideae) supports the allotetraploid origin hypothesis of Bauhinia.</title>
        <authorList>
            <person name="Zhong Y."/>
            <person name="Chen Y."/>
            <person name="Zheng D."/>
            <person name="Pang J."/>
            <person name="Liu Y."/>
            <person name="Luo S."/>
            <person name="Meng S."/>
            <person name="Qian L."/>
            <person name="Wei D."/>
            <person name="Dai S."/>
            <person name="Zhou R."/>
        </authorList>
    </citation>
    <scope>NUCLEOTIDE SEQUENCE [LARGE SCALE GENOMIC DNA]</scope>
    <source>
        <strain evidence="1">BV-YZ2020</strain>
    </source>
</reference>
<proteinExistence type="predicted"/>